<gene>
    <name evidence="4" type="primary">rps3</name>
    <name evidence="4" type="ORF">Geli.eleg.mt.02</name>
</gene>
<dbReference type="AlphaFoldDB" id="A0A0A6ZJE4"/>
<dbReference type="GO" id="GO:1990904">
    <property type="term" value="C:ribonucleoprotein complex"/>
    <property type="evidence" value="ECO:0007669"/>
    <property type="project" value="UniProtKB-KW"/>
</dbReference>
<proteinExistence type="inferred from homology"/>
<name>A0A0A6ZJE4_GELEL</name>
<comment type="similarity">
    <text evidence="1">Belongs to the universal ribosomal protein uS3 family.</text>
</comment>
<accession>A0A0A6ZJE4</accession>
<evidence type="ECO:0000256" key="3">
    <source>
        <dbReference type="ARBA" id="ARBA00023274"/>
    </source>
</evidence>
<keyword evidence="3" id="KW-0687">Ribonucleoprotein</keyword>
<keyword evidence="2 4" id="KW-0689">Ribosomal protein</keyword>
<dbReference type="InterPro" id="IPR036419">
    <property type="entry name" value="Ribosomal_S3_C_sf"/>
</dbReference>
<dbReference type="GeneID" id="22834546"/>
<dbReference type="Gene3D" id="3.30.1140.32">
    <property type="entry name" value="Ribosomal protein S3, C-terminal domain"/>
    <property type="match status" value="1"/>
</dbReference>
<sequence>MAQKTNPIGLRLGTNQVWDLIVQKYGKRQKSYLNFLKEQFLFNHFFIQHIEFKNIGLFVQKYFIAKYNSNNISITYNTNLFLPGDILSKKLVKKTQLVLKDTFEVEANIKLFYSSKSILTANLLTSYVNYLFEKNFTLKKIVSNLISFLKYQLGAKKIVYLRNAVQELELIGFKIKVSGRFENTRNRMAKTYEQNIGFLSLTCLKNVIEFHNQVIYTKLGTCSFQVWLIYKN</sequence>
<evidence type="ECO:0000256" key="2">
    <source>
        <dbReference type="ARBA" id="ARBA00022980"/>
    </source>
</evidence>
<dbReference type="SUPFAM" id="SSF54821">
    <property type="entry name" value="Ribosomal protein S3 C-terminal domain"/>
    <property type="match status" value="1"/>
</dbReference>
<dbReference type="RefSeq" id="YP_009114015.1">
    <property type="nucleotide sequence ID" value="NC_026053.1"/>
</dbReference>
<evidence type="ECO:0000256" key="1">
    <source>
        <dbReference type="ARBA" id="ARBA00010761"/>
    </source>
</evidence>
<reference evidence="4" key="1">
    <citation type="submission" date="2013-06" db="EMBL/GenBank/DDBJ databases">
        <title>Complete mitochondrion genomes reveal florideophycean red algal diversity.</title>
        <authorList>
            <person name="Yang E.C."/>
            <person name="Kim K.M."/>
            <person name="Boo S.M."/>
            <person name="Yoon H.S."/>
        </authorList>
    </citation>
    <scope>NUCLEOTIDE SEQUENCE</scope>
</reference>
<keyword evidence="4" id="KW-0496">Mitochondrion</keyword>
<dbReference type="GO" id="GO:0005840">
    <property type="term" value="C:ribosome"/>
    <property type="evidence" value="ECO:0007669"/>
    <property type="project" value="UniProtKB-KW"/>
</dbReference>
<protein>
    <submittedName>
        <fullName evidence="4">Ribosomal protein S3</fullName>
    </submittedName>
</protein>
<dbReference type="EMBL" id="KF290995">
    <property type="protein sequence ID" value="AGW30454.1"/>
    <property type="molecule type" value="Genomic_DNA"/>
</dbReference>
<organism evidence="4">
    <name type="scientific">Gelidium elegans</name>
    <name type="common">Red alga</name>
    <dbReference type="NCBI Taxonomy" id="37200"/>
    <lineage>
        <taxon>Eukaryota</taxon>
        <taxon>Rhodophyta</taxon>
        <taxon>Florideophyceae</taxon>
        <taxon>Rhodymeniophycidae</taxon>
        <taxon>Gelidiales</taxon>
        <taxon>Gelidiaceae</taxon>
        <taxon>Gelidium</taxon>
    </lineage>
</organism>
<evidence type="ECO:0000313" key="4">
    <source>
        <dbReference type="EMBL" id="AGW30454.1"/>
    </source>
</evidence>
<geneLocation type="mitochondrion" evidence="4"/>